<dbReference type="EMBL" id="CP014168">
    <property type="protein sequence ID" value="AOH85067.1"/>
    <property type="molecule type" value="Genomic_DNA"/>
</dbReference>
<dbReference type="STRING" id="1560345.AWL63_15000"/>
<proteinExistence type="predicted"/>
<gene>
    <name evidence="4" type="ORF">AWL63_15000</name>
</gene>
<dbReference type="OrthoDB" id="4473689at2"/>
<dbReference type="SUPFAM" id="SSF52540">
    <property type="entry name" value="P-loop containing nucleoside triphosphate hydrolases"/>
    <property type="match status" value="1"/>
</dbReference>
<dbReference type="InterPro" id="IPR036388">
    <property type="entry name" value="WH-like_DNA-bd_sf"/>
</dbReference>
<evidence type="ECO:0000256" key="2">
    <source>
        <dbReference type="PROSITE-ProRule" id="PRU01091"/>
    </source>
</evidence>
<dbReference type="SUPFAM" id="SSF46894">
    <property type="entry name" value="C-terminal effector domain of the bipartite response regulators"/>
    <property type="match status" value="1"/>
</dbReference>
<dbReference type="GO" id="GO:0000160">
    <property type="term" value="P:phosphorelay signal transduction system"/>
    <property type="evidence" value="ECO:0007669"/>
    <property type="project" value="InterPro"/>
</dbReference>
<accession>A0A1B3ZCA8</accession>
<dbReference type="GO" id="GO:0006355">
    <property type="term" value="P:regulation of DNA-templated transcription"/>
    <property type="evidence" value="ECO:0007669"/>
    <property type="project" value="InterPro"/>
</dbReference>
<reference evidence="4 5" key="1">
    <citation type="submission" date="2016-01" db="EMBL/GenBank/DDBJ databases">
        <title>Complete genome and mega plasmid sequence of Sphingomonas panacis DCY99 elicits systemic resistance in rice to Xanthomonas oryzae.</title>
        <authorList>
            <person name="Kim Y.J."/>
            <person name="Yang D.C."/>
            <person name="Sing P."/>
        </authorList>
    </citation>
    <scope>NUCLEOTIDE SEQUENCE [LARGE SCALE GENOMIC DNA]</scope>
    <source>
        <strain evidence="4 5">DCY99</strain>
    </source>
</reference>
<dbReference type="Gene3D" id="1.10.10.10">
    <property type="entry name" value="Winged helix-like DNA-binding domain superfamily/Winged helix DNA-binding domain"/>
    <property type="match status" value="1"/>
</dbReference>
<evidence type="ECO:0000256" key="1">
    <source>
        <dbReference type="ARBA" id="ARBA00023125"/>
    </source>
</evidence>
<dbReference type="AlphaFoldDB" id="A0A1B3ZCA8"/>
<dbReference type="SMART" id="SM00862">
    <property type="entry name" value="Trans_reg_C"/>
    <property type="match status" value="1"/>
</dbReference>
<dbReference type="RefSeq" id="WP_069205615.1">
    <property type="nucleotide sequence ID" value="NZ_CP014168.1"/>
</dbReference>
<evidence type="ECO:0000313" key="4">
    <source>
        <dbReference type="EMBL" id="AOH85067.1"/>
    </source>
</evidence>
<keyword evidence="1 2" id="KW-0238">DNA-binding</keyword>
<feature type="domain" description="OmpR/PhoB-type" evidence="3">
    <location>
        <begin position="3"/>
        <end position="101"/>
    </location>
</feature>
<dbReference type="GO" id="GO:0003677">
    <property type="term" value="F:DNA binding"/>
    <property type="evidence" value="ECO:0007669"/>
    <property type="project" value="UniProtKB-UniRule"/>
</dbReference>
<organism evidence="4 5">
    <name type="scientific">Sphingomonas panacis</name>
    <dbReference type="NCBI Taxonomy" id="1560345"/>
    <lineage>
        <taxon>Bacteria</taxon>
        <taxon>Pseudomonadati</taxon>
        <taxon>Pseudomonadota</taxon>
        <taxon>Alphaproteobacteria</taxon>
        <taxon>Sphingomonadales</taxon>
        <taxon>Sphingomonadaceae</taxon>
        <taxon>Sphingomonas</taxon>
    </lineage>
</organism>
<dbReference type="InterPro" id="IPR027417">
    <property type="entry name" value="P-loop_NTPase"/>
</dbReference>
<dbReference type="PROSITE" id="PS51755">
    <property type="entry name" value="OMPR_PHOB"/>
    <property type="match status" value="1"/>
</dbReference>
<dbReference type="InterPro" id="IPR049052">
    <property type="entry name" value="nSTAND1"/>
</dbReference>
<name>A0A1B3ZCA8_9SPHN</name>
<dbReference type="KEGG" id="span:AWL63_15000"/>
<dbReference type="Proteomes" id="UP000094256">
    <property type="component" value="Chromosome"/>
</dbReference>
<dbReference type="InterPro" id="IPR003593">
    <property type="entry name" value="AAA+_ATPase"/>
</dbReference>
<dbReference type="PANTHER" id="PTHR47691:SF3">
    <property type="entry name" value="HTH-TYPE TRANSCRIPTIONAL REGULATOR RV0890C-RELATED"/>
    <property type="match status" value="1"/>
</dbReference>
<dbReference type="SMART" id="SM00382">
    <property type="entry name" value="AAA"/>
    <property type="match status" value="1"/>
</dbReference>
<dbReference type="PRINTS" id="PR00364">
    <property type="entry name" value="DISEASERSIST"/>
</dbReference>
<dbReference type="InterPro" id="IPR016032">
    <property type="entry name" value="Sig_transdc_resp-reg_C-effctor"/>
</dbReference>
<dbReference type="Pfam" id="PF25872">
    <property type="entry name" value="HTH_77"/>
    <property type="match status" value="1"/>
</dbReference>
<dbReference type="PANTHER" id="PTHR47691">
    <property type="entry name" value="REGULATOR-RELATED"/>
    <property type="match status" value="1"/>
</dbReference>
<sequence>MNDRRIRFGSFELRPERGHLLSGGVRVGLGSRALAILALLAERAGEIVSVQEIADRVWPNIFVQDNNLRVHITAIRRALRAGAEDDAEIVNVPGRGYRLSADVTIEAEGEDAAEAPMSPDIRPLPLPVPIHHLIGRETCVAEVVESIARHRLVTIVGSGGIGKTSVALAALTQLRARTAVCVVDLTNCTSLAHVATATAAALQSPMGQDTMPSVLVERLRAAELVLLIDNCEHLIDTAARAAEVLLQSCPRVTLLATSREPLRVPGEVQVHLQPLPVPVPVPAAADAVETIASNPSVALFVERAAAAAGGFRLAEENARQVAAVCRSLDGLPLALELAAAAMPMVGLEGLSSGLAGRLSLLAFGRRTLARHETLEAMLDWSFELLTPDERLVFGRLSLFRSTFDLAAAVQVAAPDAAEDAHAAKAVLQLAAKSLLFIEPSQHGVAYRLLETTKAYARCKLDGSGQAGIAARRHAEWVGTLLDRAQADWLRMDRATWWERYGNAIDDVRAALVWSLGEAGDKRLGVRLILASAPLWLGMSQFAVYHRWLEQAIATLDALGQRGGAEEIQLQIGLCVLLFNADRPSERFVRAATQVLRIAKKIGDPVARATALWMLSGQRGIMGDHPASLTLAQQMLVPESTDVDRDLQHFAQRVIAGMTFRVGRMEESAAIGAELVASSSDRTAYGAVLRYDHATILRGNHSVTLAVQGRLESARATIMETVIDARRLRNPSSFCYLLSSAACPVALWLGDDELAWHYADLLGRAADENRFTYMVELAAWFSRIAGLRMGKPLQPLAPDRMRPPLPHDKEVFITCCAALCDTEATARTEACAPHWATAEILRADGENRLRSGDASAGRAQFQRALAIAEAQGAGLWALRAATSLAHLMPPDEAAHILMPALARIEGDEHYPDIRAARALLHESELHVR</sequence>
<dbReference type="Pfam" id="PF00486">
    <property type="entry name" value="Trans_reg_C"/>
    <property type="match status" value="1"/>
</dbReference>
<evidence type="ECO:0000313" key="5">
    <source>
        <dbReference type="Proteomes" id="UP000094256"/>
    </source>
</evidence>
<dbReference type="InterPro" id="IPR001867">
    <property type="entry name" value="OmpR/PhoB-type_DNA-bd"/>
</dbReference>
<evidence type="ECO:0000259" key="3">
    <source>
        <dbReference type="PROSITE" id="PS51755"/>
    </source>
</evidence>
<dbReference type="InterPro" id="IPR058852">
    <property type="entry name" value="HTH_77"/>
</dbReference>
<dbReference type="Gene3D" id="3.40.50.300">
    <property type="entry name" value="P-loop containing nucleotide triphosphate hydrolases"/>
    <property type="match status" value="1"/>
</dbReference>
<dbReference type="Pfam" id="PF20703">
    <property type="entry name" value="nSTAND1"/>
    <property type="match status" value="1"/>
</dbReference>
<feature type="DNA-binding region" description="OmpR/PhoB-type" evidence="2">
    <location>
        <begin position="3"/>
        <end position="101"/>
    </location>
</feature>
<keyword evidence="5" id="KW-1185">Reference proteome</keyword>
<protein>
    <recommendedName>
        <fullName evidence="3">OmpR/PhoB-type domain-containing protein</fullName>
    </recommendedName>
</protein>
<dbReference type="CDD" id="cd00383">
    <property type="entry name" value="trans_reg_C"/>
    <property type="match status" value="1"/>
</dbReference>